<organism evidence="1">
    <name type="scientific">Lygus hesperus</name>
    <name type="common">Western plant bug</name>
    <dbReference type="NCBI Taxonomy" id="30085"/>
    <lineage>
        <taxon>Eukaryota</taxon>
        <taxon>Metazoa</taxon>
        <taxon>Ecdysozoa</taxon>
        <taxon>Arthropoda</taxon>
        <taxon>Hexapoda</taxon>
        <taxon>Insecta</taxon>
        <taxon>Pterygota</taxon>
        <taxon>Neoptera</taxon>
        <taxon>Paraneoptera</taxon>
        <taxon>Hemiptera</taxon>
        <taxon>Heteroptera</taxon>
        <taxon>Panheteroptera</taxon>
        <taxon>Cimicomorpha</taxon>
        <taxon>Miridae</taxon>
        <taxon>Mirini</taxon>
        <taxon>Lygus</taxon>
    </lineage>
</organism>
<reference evidence="1" key="1">
    <citation type="journal article" date="2016" name="Gigascience">
        <title>De novo construction of an expanded transcriptome assembly for the western tarnished plant bug, Lygus hesperus.</title>
        <authorList>
            <person name="Tassone E.E."/>
            <person name="Geib S.M."/>
            <person name="Hall B."/>
            <person name="Fabrick J.A."/>
            <person name="Brent C.S."/>
            <person name="Hull J.J."/>
        </authorList>
    </citation>
    <scope>NUCLEOTIDE SEQUENCE</scope>
</reference>
<accession>A0A146KV79</accession>
<protein>
    <submittedName>
        <fullName evidence="1">Uncharacterized protein</fullName>
    </submittedName>
</protein>
<dbReference type="EMBL" id="GDHC01018235">
    <property type="protein sequence ID" value="JAQ00394.1"/>
    <property type="molecule type" value="Transcribed_RNA"/>
</dbReference>
<name>A0A146KV79_LYGHE</name>
<proteinExistence type="predicted"/>
<sequence length="128" mass="13588">MSKNGDCVEGDNPDYNEDDIFEGPGRGKRGTGCIDLLTSQSAGNHVDRMLFAGITVALTPSLISTNVGQVLQACGAVVVQIDGTADSILRAKLTHIIYAREDKKCGLMLAAAYVISSKQSMLKLIQSN</sequence>
<evidence type="ECO:0000313" key="1">
    <source>
        <dbReference type="EMBL" id="JAQ00394.1"/>
    </source>
</evidence>
<dbReference type="AlphaFoldDB" id="A0A146KV79"/>
<gene>
    <name evidence="1" type="ORF">g.24728</name>
</gene>